<dbReference type="HOGENOM" id="CLU_009039_4_1_0"/>
<proteinExistence type="predicted"/>
<organism evidence="2 3">
    <name type="scientific">Persephonella marina (strain DSM 14350 / EX-H1)</name>
    <dbReference type="NCBI Taxonomy" id="123214"/>
    <lineage>
        <taxon>Bacteria</taxon>
        <taxon>Pseudomonadati</taxon>
        <taxon>Aquificota</taxon>
        <taxon>Aquificia</taxon>
        <taxon>Aquificales</taxon>
        <taxon>Hydrogenothermaceae</taxon>
        <taxon>Persephonella</taxon>
    </lineage>
</organism>
<name>C0QUG0_PERMH</name>
<sequence>MKKKLTTILTLIYICFFSVYGQSQNIPVSIEADRIERDLSGRLIAEGNVVVHYRDYTLYADRIIYDQEKDIINLERNIRIKAKNFDLMGEKGWWNVKDETGEIYRIHGIMYGKYYVKARSLKKKGDRFYFKKGEFSLCPFDQYDWYFKSSSGSIKENDKLLAYNLTFRFCKIPLLYTPIFYYPTGSRQSGFLIPIIGQDTYNDFTLKIPFYLVTGRSSDLTFTFDYRNNQGQGLDVEYRYRFSRYSMFRGDIFYFKEKGKGFWWEGRDISPLKNRWRLYGNTRFKWEDFKVFFNIEIPSDPYFYEDFYNTSTLYKRYRSYTKSQLLAIYEDKDYSVELNFDFLYDLSKPTNEETLQRLPELRFYLKKRNLWEKVPLYFDFLSVNTNFYREKGDTGIRSDNLFNLSLYTNFMKVSNILELHQRTTVYVGLKDMNKGNAIRNLFHIRNITRMVEYRKYNRFTHSIIPQITFNYISKVKQDDLPYFDRDDRIPSVKDVDISLFNILNFNSNDFLRWEIGTGYTFLDQYYVGDKQYKGNVKPAKNSLYFKIDGITGENTLFYDFDRNQITRSISSLVIPFYGLFTYSVAHTFDKGSDTRSLHQISNTVSFSIRNISFRGTILNNLKDGYVQQKRVGIVLNRKCWSLTFTYIEDYKKTTGKTYQTYYLTLNILDIRYNLPFLMSKPQ</sequence>
<dbReference type="GO" id="GO:1990351">
    <property type="term" value="C:transporter complex"/>
    <property type="evidence" value="ECO:0007669"/>
    <property type="project" value="TreeGrafter"/>
</dbReference>
<keyword evidence="3" id="KW-1185">Reference proteome</keyword>
<protein>
    <submittedName>
        <fullName evidence="2">Putative organic solvent tolerance protein</fullName>
    </submittedName>
</protein>
<dbReference type="PaxDb" id="123214-PERMA_0537"/>
<feature type="domain" description="LptD C-terminal" evidence="1">
    <location>
        <begin position="273"/>
        <end position="568"/>
    </location>
</feature>
<evidence type="ECO:0000313" key="3">
    <source>
        <dbReference type="Proteomes" id="UP000001366"/>
    </source>
</evidence>
<accession>C0QUG0</accession>
<dbReference type="KEGG" id="pmx:PERMA_0537"/>
<dbReference type="OrthoDB" id="9760225at2"/>
<dbReference type="Proteomes" id="UP000001366">
    <property type="component" value="Chromosome"/>
</dbReference>
<dbReference type="STRING" id="123214.PERMA_0537"/>
<dbReference type="InterPro" id="IPR050218">
    <property type="entry name" value="LptD"/>
</dbReference>
<dbReference type="EMBL" id="CP001230">
    <property type="protein sequence ID" value="ACO03920.1"/>
    <property type="molecule type" value="Genomic_DNA"/>
</dbReference>
<reference evidence="2 3" key="1">
    <citation type="journal article" date="2009" name="J. Bacteriol.">
        <title>Complete and draft genome sequences of six members of the Aquificales.</title>
        <authorList>
            <person name="Reysenbach A.L."/>
            <person name="Hamamura N."/>
            <person name="Podar M."/>
            <person name="Griffiths E."/>
            <person name="Ferreira S."/>
            <person name="Hochstein R."/>
            <person name="Heidelberg J."/>
            <person name="Johnson J."/>
            <person name="Mead D."/>
            <person name="Pohorille A."/>
            <person name="Sarmiento M."/>
            <person name="Schweighofer K."/>
            <person name="Seshadri R."/>
            <person name="Voytek M.A."/>
        </authorList>
    </citation>
    <scope>NUCLEOTIDE SEQUENCE [LARGE SCALE GENOMIC DNA]</scope>
    <source>
        <strain evidence="3">DSM 14350 / EX-H1</strain>
    </source>
</reference>
<dbReference type="GO" id="GO:0061024">
    <property type="term" value="P:membrane organization"/>
    <property type="evidence" value="ECO:0007669"/>
    <property type="project" value="InterPro"/>
</dbReference>
<dbReference type="InterPro" id="IPR007543">
    <property type="entry name" value="LptD_C"/>
</dbReference>
<dbReference type="RefSeq" id="WP_012676159.1">
    <property type="nucleotide sequence ID" value="NC_012440.1"/>
</dbReference>
<dbReference type="eggNOG" id="COG1452">
    <property type="taxonomic scope" value="Bacteria"/>
</dbReference>
<evidence type="ECO:0000313" key="2">
    <source>
        <dbReference type="EMBL" id="ACO03920.1"/>
    </source>
</evidence>
<dbReference type="Pfam" id="PF04453">
    <property type="entry name" value="LptD"/>
    <property type="match status" value="1"/>
</dbReference>
<gene>
    <name evidence="2" type="ordered locus">PERMA_0537</name>
</gene>
<dbReference type="GO" id="GO:0009279">
    <property type="term" value="C:cell outer membrane"/>
    <property type="evidence" value="ECO:0007669"/>
    <property type="project" value="TreeGrafter"/>
</dbReference>
<dbReference type="AlphaFoldDB" id="C0QUG0"/>
<dbReference type="Gene3D" id="2.60.450.10">
    <property type="entry name" value="Lipopolysaccharide (LPS) transport protein A like domain"/>
    <property type="match status" value="1"/>
</dbReference>
<dbReference type="PANTHER" id="PTHR30189">
    <property type="entry name" value="LPS-ASSEMBLY PROTEIN"/>
    <property type="match status" value="1"/>
</dbReference>
<dbReference type="PANTHER" id="PTHR30189:SF1">
    <property type="entry name" value="LPS-ASSEMBLY PROTEIN LPTD"/>
    <property type="match status" value="1"/>
</dbReference>
<evidence type="ECO:0000259" key="1">
    <source>
        <dbReference type="Pfam" id="PF04453"/>
    </source>
</evidence>